<dbReference type="PANTHER" id="PTHR43744">
    <property type="entry name" value="ABC TRANSPORTER PERMEASE PROTEIN MG189-RELATED-RELATED"/>
    <property type="match status" value="1"/>
</dbReference>
<comment type="similarity">
    <text evidence="7">Belongs to the binding-protein-dependent transport system permease family.</text>
</comment>
<dbReference type="Pfam" id="PF00528">
    <property type="entry name" value="BPD_transp_1"/>
    <property type="match status" value="1"/>
</dbReference>
<keyword evidence="4 7" id="KW-0812">Transmembrane</keyword>
<evidence type="ECO:0000256" key="5">
    <source>
        <dbReference type="ARBA" id="ARBA00022989"/>
    </source>
</evidence>
<protein>
    <submittedName>
        <fullName evidence="9">Sugar ABC transporter permease</fullName>
    </submittedName>
</protein>
<dbReference type="SUPFAM" id="SSF161098">
    <property type="entry name" value="MetI-like"/>
    <property type="match status" value="1"/>
</dbReference>
<evidence type="ECO:0000256" key="3">
    <source>
        <dbReference type="ARBA" id="ARBA00022475"/>
    </source>
</evidence>
<dbReference type="EMBL" id="PYMB01000020">
    <property type="protein sequence ID" value="PSW08520.1"/>
    <property type="molecule type" value="Genomic_DNA"/>
</dbReference>
<dbReference type="InterPro" id="IPR035906">
    <property type="entry name" value="MetI-like_sf"/>
</dbReference>
<feature type="transmembrane region" description="Helical" evidence="7">
    <location>
        <begin position="78"/>
        <end position="102"/>
    </location>
</feature>
<dbReference type="OrthoDB" id="369039at2"/>
<dbReference type="AlphaFoldDB" id="A0A2T3N6T3"/>
<keyword evidence="3" id="KW-1003">Cell membrane</keyword>
<sequence length="296" mass="33846">MALRLHFNNRYQRLMMYALMLFLAYIFAFPLLFMLVSSFKPDAQIFKDLYSLRAILPSGELSLDNYHAVFEKSNIVRFFYNSMFITGVSVLLGLLINSMAAFALARLRWKGQAWILAGIIALLIVPFEAIVIPLLMLVAKLPWIEWHDGQLILAQSWLNSYHVQILPGVANAFSIFLFYQFFKDIPKDFDEAAAVDGASPLQIYWWIIVPMSKPVFATVAILQFLTNWNQYLWPVMVVQSEDVRPVMVGMQQFFGVDTSWGEVMAYATLITLPVLVVFLLFQRRFVQSMAGAGIKG</sequence>
<accession>A0A2T3N6T3</accession>
<gene>
    <name evidence="9" type="ORF">C9J01_23125</name>
</gene>
<feature type="transmembrane region" description="Helical" evidence="7">
    <location>
        <begin position="161"/>
        <end position="182"/>
    </location>
</feature>
<evidence type="ECO:0000256" key="2">
    <source>
        <dbReference type="ARBA" id="ARBA00022448"/>
    </source>
</evidence>
<evidence type="ECO:0000259" key="8">
    <source>
        <dbReference type="PROSITE" id="PS50928"/>
    </source>
</evidence>
<dbReference type="Gene3D" id="1.10.3720.10">
    <property type="entry name" value="MetI-like"/>
    <property type="match status" value="1"/>
</dbReference>
<dbReference type="RefSeq" id="WP_107300494.1">
    <property type="nucleotide sequence ID" value="NZ_PYMB01000020.1"/>
</dbReference>
<evidence type="ECO:0000256" key="4">
    <source>
        <dbReference type="ARBA" id="ARBA00022692"/>
    </source>
</evidence>
<dbReference type="InterPro" id="IPR000515">
    <property type="entry name" value="MetI-like"/>
</dbReference>
<feature type="domain" description="ABC transmembrane type-1" evidence="8">
    <location>
        <begin position="79"/>
        <end position="281"/>
    </location>
</feature>
<evidence type="ECO:0000256" key="6">
    <source>
        <dbReference type="ARBA" id="ARBA00023136"/>
    </source>
</evidence>
<feature type="transmembrane region" description="Helical" evidence="7">
    <location>
        <begin position="14"/>
        <end position="36"/>
    </location>
</feature>
<comment type="caution">
    <text evidence="9">The sequence shown here is derived from an EMBL/GenBank/DDBJ whole genome shotgun (WGS) entry which is preliminary data.</text>
</comment>
<comment type="subcellular location">
    <subcellularLocation>
        <location evidence="1 7">Cell membrane</location>
        <topology evidence="1 7">Multi-pass membrane protein</topology>
    </subcellularLocation>
</comment>
<evidence type="ECO:0000256" key="7">
    <source>
        <dbReference type="RuleBase" id="RU363032"/>
    </source>
</evidence>
<keyword evidence="2 7" id="KW-0813">Transport</keyword>
<evidence type="ECO:0000313" key="10">
    <source>
        <dbReference type="Proteomes" id="UP000241346"/>
    </source>
</evidence>
<reference evidence="9 10" key="1">
    <citation type="submission" date="2018-03" db="EMBL/GenBank/DDBJ databases">
        <title>Whole genome sequencing of Histamine producing bacteria.</title>
        <authorList>
            <person name="Butler K."/>
        </authorList>
    </citation>
    <scope>NUCLEOTIDE SEQUENCE [LARGE SCALE GENOMIC DNA]</scope>
    <source>
        <strain evidence="9 10">DSM 19138</strain>
    </source>
</reference>
<evidence type="ECO:0000256" key="1">
    <source>
        <dbReference type="ARBA" id="ARBA00004651"/>
    </source>
</evidence>
<dbReference type="PROSITE" id="PS50928">
    <property type="entry name" value="ABC_TM1"/>
    <property type="match status" value="1"/>
</dbReference>
<dbReference type="GO" id="GO:0005886">
    <property type="term" value="C:plasma membrane"/>
    <property type="evidence" value="ECO:0007669"/>
    <property type="project" value="UniProtKB-SubCell"/>
</dbReference>
<dbReference type="Proteomes" id="UP000241346">
    <property type="component" value="Unassembled WGS sequence"/>
</dbReference>
<proteinExistence type="inferred from homology"/>
<feature type="transmembrane region" description="Helical" evidence="7">
    <location>
        <begin position="114"/>
        <end position="141"/>
    </location>
</feature>
<organism evidence="9 10">
    <name type="scientific">Photobacterium rosenbergii</name>
    <dbReference type="NCBI Taxonomy" id="294936"/>
    <lineage>
        <taxon>Bacteria</taxon>
        <taxon>Pseudomonadati</taxon>
        <taxon>Pseudomonadota</taxon>
        <taxon>Gammaproteobacteria</taxon>
        <taxon>Vibrionales</taxon>
        <taxon>Vibrionaceae</taxon>
        <taxon>Photobacterium</taxon>
    </lineage>
</organism>
<name>A0A2T3N6T3_9GAMM</name>
<keyword evidence="6 7" id="KW-0472">Membrane</keyword>
<dbReference type="GO" id="GO:0055085">
    <property type="term" value="P:transmembrane transport"/>
    <property type="evidence" value="ECO:0007669"/>
    <property type="project" value="InterPro"/>
</dbReference>
<dbReference type="CDD" id="cd06261">
    <property type="entry name" value="TM_PBP2"/>
    <property type="match status" value="1"/>
</dbReference>
<dbReference type="PANTHER" id="PTHR43744:SF12">
    <property type="entry name" value="ABC TRANSPORTER PERMEASE PROTEIN MG189-RELATED"/>
    <property type="match status" value="1"/>
</dbReference>
<keyword evidence="5 7" id="KW-1133">Transmembrane helix</keyword>
<feature type="transmembrane region" description="Helical" evidence="7">
    <location>
        <begin position="263"/>
        <end position="281"/>
    </location>
</feature>
<feature type="transmembrane region" description="Helical" evidence="7">
    <location>
        <begin position="203"/>
        <end position="225"/>
    </location>
</feature>
<evidence type="ECO:0000313" key="9">
    <source>
        <dbReference type="EMBL" id="PSW08520.1"/>
    </source>
</evidence>